<evidence type="ECO:0000256" key="5">
    <source>
        <dbReference type="ARBA" id="ARBA00023015"/>
    </source>
</evidence>
<comment type="subunit">
    <text evidence="9">Component of the NuA4 histone acetyltransferase complex.</text>
</comment>
<comment type="subcellular location">
    <subcellularLocation>
        <location evidence="1 9">Nucleus</location>
    </subcellularLocation>
</comment>
<dbReference type="PANTHER" id="PTHR13476">
    <property type="entry name" value="CHROMATIN MODIFICATION-RELATED PROTEIN MEAF6"/>
    <property type="match status" value="1"/>
</dbReference>
<keyword evidence="5 9" id="KW-0805">Transcription regulation</keyword>
<gene>
    <name evidence="12" type="ORF">CLO192961_LOCUS362851</name>
</gene>
<evidence type="ECO:0000256" key="7">
    <source>
        <dbReference type="ARBA" id="ARBA00023163"/>
    </source>
</evidence>
<dbReference type="EMBL" id="CABFNS010000872">
    <property type="protein sequence ID" value="VUC33845.1"/>
    <property type="molecule type" value="Genomic_DNA"/>
</dbReference>
<proteinExistence type="inferred from homology"/>
<organism evidence="12 13">
    <name type="scientific">Bionectria ochroleuca</name>
    <name type="common">Gliocladium roseum</name>
    <dbReference type="NCBI Taxonomy" id="29856"/>
    <lineage>
        <taxon>Eukaryota</taxon>
        <taxon>Fungi</taxon>
        <taxon>Dikarya</taxon>
        <taxon>Ascomycota</taxon>
        <taxon>Pezizomycotina</taxon>
        <taxon>Sordariomycetes</taxon>
        <taxon>Hypocreomycetidae</taxon>
        <taxon>Hypocreales</taxon>
        <taxon>Bionectriaceae</taxon>
        <taxon>Clonostachys</taxon>
    </lineage>
</organism>
<evidence type="ECO:0000256" key="11">
    <source>
        <dbReference type="SAM" id="MobiDB-lite"/>
    </source>
</evidence>
<comment type="function">
    <text evidence="9">Component of the NuA4 histone acetyltransferase complex which is involved in transcriptional activation of selected genes principally by acetylation of nucleosomal histone H4 and H2A. The NuA4 complex is also involved in DNA repair.</text>
</comment>
<feature type="region of interest" description="Disordered" evidence="11">
    <location>
        <begin position="1"/>
        <end position="25"/>
    </location>
</feature>
<evidence type="ECO:0000313" key="13">
    <source>
        <dbReference type="Proteomes" id="UP000766486"/>
    </source>
</evidence>
<feature type="compositionally biased region" description="Low complexity" evidence="11">
    <location>
        <begin position="1"/>
        <end position="20"/>
    </location>
</feature>
<keyword evidence="4 9" id="KW-0156">Chromatin regulator</keyword>
<evidence type="ECO:0000256" key="3">
    <source>
        <dbReference type="ARBA" id="ARBA00018504"/>
    </source>
</evidence>
<feature type="compositionally biased region" description="Basic residues" evidence="11">
    <location>
        <begin position="169"/>
        <end position="180"/>
    </location>
</feature>
<keyword evidence="13" id="KW-1185">Reference proteome</keyword>
<feature type="compositionally biased region" description="Polar residues" evidence="11">
    <location>
        <begin position="131"/>
        <end position="150"/>
    </location>
</feature>
<evidence type="ECO:0000256" key="4">
    <source>
        <dbReference type="ARBA" id="ARBA00022853"/>
    </source>
</evidence>
<evidence type="ECO:0000313" key="12">
    <source>
        <dbReference type="EMBL" id="VUC33845.1"/>
    </source>
</evidence>
<feature type="coiled-coil region" evidence="10">
    <location>
        <begin position="28"/>
        <end position="55"/>
    </location>
</feature>
<reference evidence="12 13" key="1">
    <citation type="submission" date="2019-06" db="EMBL/GenBank/DDBJ databases">
        <authorList>
            <person name="Broberg M."/>
        </authorList>
    </citation>
    <scope>NUCLEOTIDE SEQUENCE [LARGE SCALE GENOMIC DNA]</scope>
</reference>
<comment type="similarity">
    <text evidence="2 9">Belongs to the EAF6 family.</text>
</comment>
<name>A0ABY6UR37_BIOOC</name>
<keyword evidence="7 9" id="KW-0804">Transcription</keyword>
<keyword evidence="9" id="KW-0234">DNA repair</keyword>
<dbReference type="InterPro" id="IPR015418">
    <property type="entry name" value="Eaf6"/>
</dbReference>
<feature type="compositionally biased region" description="Polar residues" evidence="11">
    <location>
        <begin position="100"/>
        <end position="124"/>
    </location>
</feature>
<keyword evidence="9" id="KW-0227">DNA damage</keyword>
<keyword evidence="6 10" id="KW-0175">Coiled coil</keyword>
<evidence type="ECO:0000256" key="2">
    <source>
        <dbReference type="ARBA" id="ARBA00010916"/>
    </source>
</evidence>
<comment type="caution">
    <text evidence="12">The sequence shown here is derived from an EMBL/GenBank/DDBJ whole genome shotgun (WGS) entry which is preliminary data.</text>
</comment>
<evidence type="ECO:0000256" key="8">
    <source>
        <dbReference type="ARBA" id="ARBA00023242"/>
    </source>
</evidence>
<accession>A0ABY6UR37</accession>
<dbReference type="Pfam" id="PF09340">
    <property type="entry name" value="NuA4"/>
    <property type="match status" value="1"/>
</dbReference>
<sequence length="180" mass="19012">MADKQQGGAGAAQSADSGGSVPVNMAEYKKSQARVRDLVEKRRLLEKRLAQVEDGIASKELAYLESAPSGNIITGFDNYMKGTSGAAAQRRKTGPPEQNRVFSRSSISYRPNNVDSATPGSTPASHAPTPMSASFKDSGNATPTTTGGSKNQKKGKKDVDDSEAESATNKKRTNFGASRK</sequence>
<evidence type="ECO:0000256" key="9">
    <source>
        <dbReference type="RuleBase" id="RU368022"/>
    </source>
</evidence>
<dbReference type="Proteomes" id="UP000766486">
    <property type="component" value="Unassembled WGS sequence"/>
</dbReference>
<feature type="region of interest" description="Disordered" evidence="11">
    <location>
        <begin position="70"/>
        <end position="180"/>
    </location>
</feature>
<keyword evidence="8 9" id="KW-0539">Nucleus</keyword>
<evidence type="ECO:0000256" key="1">
    <source>
        <dbReference type="ARBA" id="ARBA00004123"/>
    </source>
</evidence>
<evidence type="ECO:0000256" key="10">
    <source>
        <dbReference type="SAM" id="Coils"/>
    </source>
</evidence>
<evidence type="ECO:0000256" key="6">
    <source>
        <dbReference type="ARBA" id="ARBA00023054"/>
    </source>
</evidence>
<protein>
    <recommendedName>
        <fullName evidence="3 9">Chromatin modification-related protein EAF6</fullName>
    </recommendedName>
</protein>